<dbReference type="Proteomes" id="UP000596742">
    <property type="component" value="Unassembled WGS sequence"/>
</dbReference>
<dbReference type="InterPro" id="IPR049050">
    <property type="entry name" value="nSTAND3"/>
</dbReference>
<sequence>MERCLIVSILLFCSLSGSVTGLKCYTCDDVAKPSLCNVSQVCSQPGQVCIQAENVNDDFRFSYKLGCGGIQYCHGTKKRNLRHFCCSTDLCNTYDISSSTIQSTTTVSPTARRTTQTTLTSQQTTTRATAAPPQSHTDACILEHSKDDTYVITKDVKKCCDILDKHKILVIIAKAGGGKSKTSIQIAMMYKEQTYTPMLFLNNEITRKRELVNFNKNNIIIVDNLFDESNIDRYLNEDLYRGILDVLYSCCKAESCKSKLIITVRGNNQIQMKLNESHQIFENEVIINLDEKRSLHSNELMLSKHMNRHGISLCQCKKVTNIRSVFFPAEVNPQCKSSVSEMKDTSLQVCVSLFNEICSGKYDIHIGFPEVCNLFCSNKNITKLGIEYFTHASQSLVKEIKKLKKQGFDNRNMQYQYCVLVYTSIKSSIDVDDIDKNCFQNILSNYENNKIIISLLKEAVRRLDGTYLIKQSSSESSCNNSKRRKVSEIYVRQHFTVKEAILITYGEDVDILSFCDFRFLFEYIRPRGYKFSTSDHMVHHLTDYKLLAKKLISVLSTDDCTCISVGVYLQKVGLMQSDDKLIPFFFETLEDVKPDQYVCLLNGLTNLGKNAHLIKFHPQLCTKIINNGGWIVFLASHRPIGWSYNDTNFFEIETNTLIEKLIFMMTLNRFNGKDPNSKENERKCHPLSSLSTFVNYHYAIGNYVFENLIAKGFIDTAEILLIAITQKEHEINPIHIKEFLDGLLDRGKRASVVSKFKGFFESVLFKYGSILTVLQLCRPLTSNITDSNILLVDDNLLTGKLSAHLESTFGDKSDLKQTVPKESGAYFVHWDYNYFQMGYIDDIARFVLEHGVKVSNDKFVRTMFEKLVSYTPRIEEIFHAGRFELESLFQNEDEEDVAIAKTIVLDDYPDEEIGEDENGSVVYRNLKDIFVRRVYQEHCILFGPTYHRLFEFLSFLMVRWYTNEDSKYERMTILREKFDQLFYITREKDMFCEFDSHDSDGSFESEYST</sequence>
<accession>A0A8B6D964</accession>
<reference evidence="4" key="1">
    <citation type="submission" date="2018-11" db="EMBL/GenBank/DDBJ databases">
        <authorList>
            <person name="Alioto T."/>
            <person name="Alioto T."/>
        </authorList>
    </citation>
    <scope>NUCLEOTIDE SEQUENCE</scope>
</reference>
<dbReference type="Gene3D" id="2.10.60.10">
    <property type="entry name" value="CD59"/>
    <property type="match status" value="1"/>
</dbReference>
<comment type="caution">
    <text evidence="4">The sequence shown here is derived from an EMBL/GenBank/DDBJ whole genome shotgun (WGS) entry which is preliminary data.</text>
</comment>
<evidence type="ECO:0000256" key="2">
    <source>
        <dbReference type="SAM" id="SignalP"/>
    </source>
</evidence>
<feature type="region of interest" description="Disordered" evidence="1">
    <location>
        <begin position="106"/>
        <end position="131"/>
    </location>
</feature>
<dbReference type="OrthoDB" id="6138994at2759"/>
<organism evidence="4 5">
    <name type="scientific">Mytilus galloprovincialis</name>
    <name type="common">Mediterranean mussel</name>
    <dbReference type="NCBI Taxonomy" id="29158"/>
    <lineage>
        <taxon>Eukaryota</taxon>
        <taxon>Metazoa</taxon>
        <taxon>Spiralia</taxon>
        <taxon>Lophotrochozoa</taxon>
        <taxon>Mollusca</taxon>
        <taxon>Bivalvia</taxon>
        <taxon>Autobranchia</taxon>
        <taxon>Pteriomorphia</taxon>
        <taxon>Mytilida</taxon>
        <taxon>Mytiloidea</taxon>
        <taxon>Mytilidae</taxon>
        <taxon>Mytilinae</taxon>
        <taxon>Mytilus</taxon>
    </lineage>
</organism>
<evidence type="ECO:0000313" key="4">
    <source>
        <dbReference type="EMBL" id="VDI17072.1"/>
    </source>
</evidence>
<dbReference type="EMBL" id="UYJE01003164">
    <property type="protein sequence ID" value="VDI17072.1"/>
    <property type="molecule type" value="Genomic_DNA"/>
</dbReference>
<proteinExistence type="predicted"/>
<feature type="signal peptide" evidence="2">
    <location>
        <begin position="1"/>
        <end position="21"/>
    </location>
</feature>
<dbReference type="Pfam" id="PF20720">
    <property type="entry name" value="nSTAND3"/>
    <property type="match status" value="1"/>
</dbReference>
<evidence type="ECO:0000259" key="3">
    <source>
        <dbReference type="Pfam" id="PF20720"/>
    </source>
</evidence>
<name>A0A8B6D964_MYTGA</name>
<dbReference type="CDD" id="cd00117">
    <property type="entry name" value="TFP"/>
    <property type="match status" value="1"/>
</dbReference>
<keyword evidence="2" id="KW-0732">Signal</keyword>
<feature type="chain" id="PRO_5032398735" description="Novel STAND NTPase 3 domain-containing protein" evidence="2">
    <location>
        <begin position="22"/>
        <end position="1009"/>
    </location>
</feature>
<gene>
    <name evidence="4" type="ORF">MGAL_10B079052</name>
</gene>
<feature type="domain" description="Novel STAND NTPase 3" evidence="3">
    <location>
        <begin position="150"/>
        <end position="307"/>
    </location>
</feature>
<evidence type="ECO:0000313" key="5">
    <source>
        <dbReference type="Proteomes" id="UP000596742"/>
    </source>
</evidence>
<dbReference type="InterPro" id="IPR045860">
    <property type="entry name" value="Snake_toxin-like_sf"/>
</dbReference>
<dbReference type="SUPFAM" id="SSF57302">
    <property type="entry name" value="Snake toxin-like"/>
    <property type="match status" value="1"/>
</dbReference>
<protein>
    <recommendedName>
        <fullName evidence="3">Novel STAND NTPase 3 domain-containing protein</fullName>
    </recommendedName>
</protein>
<evidence type="ECO:0000256" key="1">
    <source>
        <dbReference type="SAM" id="MobiDB-lite"/>
    </source>
</evidence>
<keyword evidence="5" id="KW-1185">Reference proteome</keyword>
<dbReference type="AlphaFoldDB" id="A0A8B6D964"/>